<protein>
    <submittedName>
        <fullName evidence="2">Uncharacterized protein</fullName>
    </submittedName>
</protein>
<feature type="transmembrane region" description="Helical" evidence="1">
    <location>
        <begin position="49"/>
        <end position="72"/>
    </location>
</feature>
<dbReference type="Proteomes" id="UP000320212">
    <property type="component" value="Unassembled WGS sequence"/>
</dbReference>
<feature type="transmembrane region" description="Helical" evidence="1">
    <location>
        <begin position="119"/>
        <end position="142"/>
    </location>
</feature>
<comment type="caution">
    <text evidence="2">The sequence shown here is derived from an EMBL/GenBank/DDBJ whole genome shotgun (WGS) entry which is preliminary data.</text>
</comment>
<dbReference type="RefSeq" id="WP_144859952.1">
    <property type="nucleotide sequence ID" value="NZ_VMTR01000336.1"/>
</dbReference>
<sequence length="232" mass="25765">MAYANQDSFDLTKFIKRESQLFVVMGVFAAIAIYISQTPSFENSTVFNFGPIGFVSSLILTIHIFILILLKLRSEFEEFSKLRGPRRMRDDPGVVVFLLCFLLLLVSLVGIVIQQQSVILMAASFIPNAVVLYILAVAAIFIEENLSFGQRGLMGVYTIIGSVLSAVVFWLHDLMFSDYTAVPPTELSYSDPLQIPMNIAAQVTALTFFILLGSVILSTCYGLSLSIIRRIN</sequence>
<keyword evidence="1" id="KW-0812">Transmembrane</keyword>
<reference evidence="2 3" key="1">
    <citation type="submission" date="2019-07" db="EMBL/GenBank/DDBJ databases">
        <title>Draft genome sequence of Haloferax volcanii SS0101, isolated from salt farm in Samut Sakhon, Thailand.</title>
        <authorList>
            <person name="Wanthongcharoen S."/>
            <person name="Yamprayoonswat W."/>
            <person name="Ruangsuj P."/>
            <person name="Thongpramul N."/>
            <person name="Jumpathong W."/>
            <person name="Sittihan S."/>
            <person name="Kanjanavas P."/>
            <person name="Yasawong M."/>
        </authorList>
    </citation>
    <scope>NUCLEOTIDE SEQUENCE [LARGE SCALE GENOMIC DNA]</scope>
    <source>
        <strain evidence="2 3">SS0101</strain>
    </source>
</reference>
<dbReference type="EMBL" id="VMTR01000336">
    <property type="protein sequence ID" value="TVT87308.1"/>
    <property type="molecule type" value="Genomic_DNA"/>
</dbReference>
<accession>A0A558FP72</accession>
<name>A0A558FP72_HALVO</name>
<gene>
    <name evidence="2" type="ORF">FQA18_19370</name>
</gene>
<keyword evidence="1" id="KW-1133">Transmembrane helix</keyword>
<organism evidence="2 3">
    <name type="scientific">Haloferax volcanii</name>
    <name type="common">Halobacterium volcanii</name>
    <dbReference type="NCBI Taxonomy" id="2246"/>
    <lineage>
        <taxon>Archaea</taxon>
        <taxon>Methanobacteriati</taxon>
        <taxon>Methanobacteriota</taxon>
        <taxon>Stenosarchaea group</taxon>
        <taxon>Halobacteria</taxon>
        <taxon>Halobacteriales</taxon>
        <taxon>Haloferacaceae</taxon>
        <taxon>Haloferax</taxon>
    </lineage>
</organism>
<feature type="transmembrane region" description="Helical" evidence="1">
    <location>
        <begin position="199"/>
        <end position="223"/>
    </location>
</feature>
<keyword evidence="1" id="KW-0472">Membrane</keyword>
<evidence type="ECO:0000313" key="3">
    <source>
        <dbReference type="Proteomes" id="UP000320212"/>
    </source>
</evidence>
<evidence type="ECO:0000313" key="2">
    <source>
        <dbReference type="EMBL" id="TVT87308.1"/>
    </source>
</evidence>
<evidence type="ECO:0000256" key="1">
    <source>
        <dbReference type="SAM" id="Phobius"/>
    </source>
</evidence>
<dbReference type="AlphaFoldDB" id="A0A558FP72"/>
<feature type="transmembrane region" description="Helical" evidence="1">
    <location>
        <begin position="154"/>
        <end position="172"/>
    </location>
</feature>
<feature type="transmembrane region" description="Helical" evidence="1">
    <location>
        <begin position="21"/>
        <end position="37"/>
    </location>
</feature>
<feature type="transmembrane region" description="Helical" evidence="1">
    <location>
        <begin position="93"/>
        <end position="113"/>
    </location>
</feature>
<proteinExistence type="predicted"/>